<accession>A0A414NZ40</accession>
<evidence type="ECO:0000313" key="1">
    <source>
        <dbReference type="EMBL" id="RHF52953.1"/>
    </source>
</evidence>
<name>A0A414NZ40_9FIRM</name>
<organism evidence="1 2">
    <name type="scientific">Mitsuokella multacida</name>
    <dbReference type="NCBI Taxonomy" id="52226"/>
    <lineage>
        <taxon>Bacteria</taxon>
        <taxon>Bacillati</taxon>
        <taxon>Bacillota</taxon>
        <taxon>Negativicutes</taxon>
        <taxon>Selenomonadales</taxon>
        <taxon>Selenomonadaceae</taxon>
        <taxon>Mitsuokella</taxon>
    </lineage>
</organism>
<proteinExistence type="predicted"/>
<dbReference type="RefSeq" id="WP_118175207.1">
    <property type="nucleotide sequence ID" value="NZ_CAJJOD010000003.1"/>
</dbReference>
<protein>
    <submittedName>
        <fullName evidence="1">Uncharacterized protein</fullName>
    </submittedName>
</protein>
<comment type="caution">
    <text evidence="1">The sequence shown here is derived from an EMBL/GenBank/DDBJ whole genome shotgun (WGS) entry which is preliminary data.</text>
</comment>
<dbReference type="AlphaFoldDB" id="A0A414NZ40"/>
<gene>
    <name evidence="1" type="ORF">DW674_03355</name>
</gene>
<dbReference type="Proteomes" id="UP000283442">
    <property type="component" value="Unassembled WGS sequence"/>
</dbReference>
<dbReference type="OrthoDB" id="1669509at2"/>
<evidence type="ECO:0000313" key="2">
    <source>
        <dbReference type="Proteomes" id="UP000283442"/>
    </source>
</evidence>
<reference evidence="1 2" key="1">
    <citation type="submission" date="2018-08" db="EMBL/GenBank/DDBJ databases">
        <title>A genome reference for cultivated species of the human gut microbiota.</title>
        <authorList>
            <person name="Zou Y."/>
            <person name="Xue W."/>
            <person name="Luo G."/>
        </authorList>
    </citation>
    <scope>NUCLEOTIDE SEQUENCE [LARGE SCALE GENOMIC DNA]</scope>
    <source>
        <strain evidence="1 2">AM25-21AC</strain>
    </source>
</reference>
<dbReference type="EMBL" id="QRHE01000002">
    <property type="protein sequence ID" value="RHF52953.1"/>
    <property type="molecule type" value="Genomic_DNA"/>
</dbReference>
<sequence>MARTCLAERQEQERFNPDVCQRELAALPDDAARLCFLRRHRRRLMESLHAAQEKLSCIDYMIYELEQKRLDR</sequence>